<feature type="non-terminal residue" evidence="2">
    <location>
        <position position="1"/>
    </location>
</feature>
<proteinExistence type="predicted"/>
<comment type="caution">
    <text evidence="2">The sequence shown here is derived from an EMBL/GenBank/DDBJ whole genome shotgun (WGS) entry which is preliminary data.</text>
</comment>
<sequence>VADCRPELLSYVYLHLIISLMGISLLIISRV</sequence>
<protein>
    <submittedName>
        <fullName evidence="2">Uncharacterized protein</fullName>
    </submittedName>
</protein>
<gene>
    <name evidence="2" type="ORF">S03H2_50444</name>
</gene>
<name>X1H561_9ZZZZ</name>
<reference evidence="2" key="1">
    <citation type="journal article" date="2014" name="Front. Microbiol.">
        <title>High frequency of phylogenetically diverse reductive dehalogenase-homologous genes in deep subseafloor sedimentary metagenomes.</title>
        <authorList>
            <person name="Kawai M."/>
            <person name="Futagami T."/>
            <person name="Toyoda A."/>
            <person name="Takaki Y."/>
            <person name="Nishi S."/>
            <person name="Hori S."/>
            <person name="Arai W."/>
            <person name="Tsubouchi T."/>
            <person name="Morono Y."/>
            <person name="Uchiyama I."/>
            <person name="Ito T."/>
            <person name="Fujiyama A."/>
            <person name="Inagaki F."/>
            <person name="Takami H."/>
        </authorList>
    </citation>
    <scope>NUCLEOTIDE SEQUENCE</scope>
    <source>
        <strain evidence="2">Expedition CK06-06</strain>
    </source>
</reference>
<keyword evidence="1" id="KW-0812">Transmembrane</keyword>
<evidence type="ECO:0000256" key="1">
    <source>
        <dbReference type="SAM" id="Phobius"/>
    </source>
</evidence>
<dbReference type="AlphaFoldDB" id="X1H561"/>
<dbReference type="EMBL" id="BARU01031939">
    <property type="protein sequence ID" value="GAH65326.1"/>
    <property type="molecule type" value="Genomic_DNA"/>
</dbReference>
<accession>X1H561</accession>
<keyword evidence="1" id="KW-1133">Transmembrane helix</keyword>
<keyword evidence="1" id="KW-0472">Membrane</keyword>
<evidence type="ECO:0000313" key="2">
    <source>
        <dbReference type="EMBL" id="GAH65326.1"/>
    </source>
</evidence>
<organism evidence="2">
    <name type="scientific">marine sediment metagenome</name>
    <dbReference type="NCBI Taxonomy" id="412755"/>
    <lineage>
        <taxon>unclassified sequences</taxon>
        <taxon>metagenomes</taxon>
        <taxon>ecological metagenomes</taxon>
    </lineage>
</organism>
<feature type="transmembrane region" description="Helical" evidence="1">
    <location>
        <begin position="12"/>
        <end position="29"/>
    </location>
</feature>